<keyword evidence="2" id="KW-1185">Reference proteome</keyword>
<evidence type="ECO:0000313" key="2">
    <source>
        <dbReference type="Proteomes" id="UP001177003"/>
    </source>
</evidence>
<evidence type="ECO:0000313" key="1">
    <source>
        <dbReference type="EMBL" id="CAI9280132.1"/>
    </source>
</evidence>
<accession>A0AA35YUG6</accession>
<dbReference type="EMBL" id="OX465080">
    <property type="protein sequence ID" value="CAI9280132.1"/>
    <property type="molecule type" value="Genomic_DNA"/>
</dbReference>
<reference evidence="1" key="1">
    <citation type="submission" date="2023-04" db="EMBL/GenBank/DDBJ databases">
        <authorList>
            <person name="Vijverberg K."/>
            <person name="Xiong W."/>
            <person name="Schranz E."/>
        </authorList>
    </citation>
    <scope>NUCLEOTIDE SEQUENCE</scope>
</reference>
<name>A0AA35YUG6_LACSI</name>
<organism evidence="1 2">
    <name type="scientific">Lactuca saligna</name>
    <name type="common">Willowleaf lettuce</name>
    <dbReference type="NCBI Taxonomy" id="75948"/>
    <lineage>
        <taxon>Eukaryota</taxon>
        <taxon>Viridiplantae</taxon>
        <taxon>Streptophyta</taxon>
        <taxon>Embryophyta</taxon>
        <taxon>Tracheophyta</taxon>
        <taxon>Spermatophyta</taxon>
        <taxon>Magnoliopsida</taxon>
        <taxon>eudicotyledons</taxon>
        <taxon>Gunneridae</taxon>
        <taxon>Pentapetalae</taxon>
        <taxon>asterids</taxon>
        <taxon>campanulids</taxon>
        <taxon>Asterales</taxon>
        <taxon>Asteraceae</taxon>
        <taxon>Cichorioideae</taxon>
        <taxon>Cichorieae</taxon>
        <taxon>Lactucinae</taxon>
        <taxon>Lactuca</taxon>
    </lineage>
</organism>
<dbReference type="AlphaFoldDB" id="A0AA35YUG6"/>
<gene>
    <name evidence="1" type="ORF">LSALG_LOCUS19895</name>
</gene>
<dbReference type="Proteomes" id="UP001177003">
    <property type="component" value="Chromosome 4"/>
</dbReference>
<proteinExistence type="predicted"/>
<sequence>MANSPPLSLNPSKKPFPTYIWTTQVDDWIEEDSIGFYDIKESSQAPSQKPCLVFFSPLFSPIENPFSLQAIRSIDAEAGTILAWASFKNEALSVLWSLQQSSIMTVLE</sequence>
<protein>
    <submittedName>
        <fullName evidence="1">Uncharacterized protein</fullName>
    </submittedName>
</protein>